<comment type="cofactor">
    <cofactor evidence="1">
        <name>FAD</name>
        <dbReference type="ChEBI" id="CHEBI:57692"/>
    </cofactor>
</comment>
<reference evidence="6 7" key="1">
    <citation type="submission" date="2020-08" db="EMBL/GenBank/DDBJ databases">
        <title>Genomic Encyclopedia of Type Strains, Phase III (KMG-III): the genomes of soil and plant-associated and newly described type strains.</title>
        <authorList>
            <person name="Whitman W."/>
        </authorList>
    </citation>
    <scope>NUCLEOTIDE SEQUENCE [LARGE SCALE GENOMIC DNA]</scope>
    <source>
        <strain evidence="6 7">CECT 8803</strain>
    </source>
</reference>
<dbReference type="Gene3D" id="3.30.465.10">
    <property type="match status" value="1"/>
</dbReference>
<dbReference type="Gene3D" id="3.30.70.2740">
    <property type="match status" value="1"/>
</dbReference>
<dbReference type="Gene3D" id="3.30.70.2190">
    <property type="match status" value="1"/>
</dbReference>
<accession>A0A839SYB0</accession>
<evidence type="ECO:0000313" key="6">
    <source>
        <dbReference type="EMBL" id="MBB3065933.1"/>
    </source>
</evidence>
<dbReference type="GO" id="GO:0071949">
    <property type="term" value="F:FAD binding"/>
    <property type="evidence" value="ECO:0007669"/>
    <property type="project" value="InterPro"/>
</dbReference>
<dbReference type="InterPro" id="IPR004113">
    <property type="entry name" value="FAD-bd_oxidored_4_C"/>
</dbReference>
<dbReference type="GO" id="GO:0022904">
    <property type="term" value="P:respiratory electron transport chain"/>
    <property type="evidence" value="ECO:0007669"/>
    <property type="project" value="TreeGrafter"/>
</dbReference>
<dbReference type="InterPro" id="IPR016169">
    <property type="entry name" value="FAD-bd_PCMH_sub2"/>
</dbReference>
<evidence type="ECO:0000256" key="3">
    <source>
        <dbReference type="ARBA" id="ARBA00022630"/>
    </source>
</evidence>
<evidence type="ECO:0000256" key="4">
    <source>
        <dbReference type="ARBA" id="ARBA00022827"/>
    </source>
</evidence>
<keyword evidence="4" id="KW-0274">FAD</keyword>
<feature type="domain" description="FAD-binding PCMH-type" evidence="5">
    <location>
        <begin position="47"/>
        <end position="228"/>
    </location>
</feature>
<dbReference type="PROSITE" id="PS51387">
    <property type="entry name" value="FAD_PCMH"/>
    <property type="match status" value="1"/>
</dbReference>
<dbReference type="InterPro" id="IPR051264">
    <property type="entry name" value="FAD-oxidored/transferase_4"/>
</dbReference>
<dbReference type="InterPro" id="IPR016167">
    <property type="entry name" value="FAD-bd_PCMH_sub1"/>
</dbReference>
<dbReference type="InterPro" id="IPR036318">
    <property type="entry name" value="FAD-bd_PCMH-like_sf"/>
</dbReference>
<dbReference type="PANTHER" id="PTHR43716:SF2">
    <property type="entry name" value="BLL6224 PROTEIN"/>
    <property type="match status" value="1"/>
</dbReference>
<organism evidence="6 7">
    <name type="scientific">Limibacillus halophilus</name>
    <dbReference type="NCBI Taxonomy" id="1579333"/>
    <lineage>
        <taxon>Bacteria</taxon>
        <taxon>Pseudomonadati</taxon>
        <taxon>Pseudomonadota</taxon>
        <taxon>Alphaproteobacteria</taxon>
        <taxon>Rhodospirillales</taxon>
        <taxon>Rhodovibrionaceae</taxon>
        <taxon>Limibacillus</taxon>
    </lineage>
</organism>
<protein>
    <submittedName>
        <fullName evidence="6">FAD/FMN-containing dehydrogenase</fullName>
    </submittedName>
</protein>
<gene>
    <name evidence="6" type="ORF">FHR98_002236</name>
</gene>
<name>A0A839SYB0_9PROT</name>
<dbReference type="EMBL" id="JACHXA010000006">
    <property type="protein sequence ID" value="MBB3065933.1"/>
    <property type="molecule type" value="Genomic_DNA"/>
</dbReference>
<dbReference type="Gene3D" id="1.10.45.10">
    <property type="entry name" value="Vanillyl-alcohol Oxidase, Chain A, domain 4"/>
    <property type="match status" value="1"/>
</dbReference>
<dbReference type="Proteomes" id="UP000581135">
    <property type="component" value="Unassembled WGS sequence"/>
</dbReference>
<evidence type="ECO:0000259" key="5">
    <source>
        <dbReference type="PROSITE" id="PS51387"/>
    </source>
</evidence>
<dbReference type="FunFam" id="1.10.45.10:FF:000001">
    <property type="entry name" value="D-lactate dehydrogenase mitochondrial"/>
    <property type="match status" value="1"/>
</dbReference>
<dbReference type="Pfam" id="PF01565">
    <property type="entry name" value="FAD_binding_4"/>
    <property type="match status" value="1"/>
</dbReference>
<dbReference type="SUPFAM" id="SSF56176">
    <property type="entry name" value="FAD-binding/transporter-associated domain-like"/>
    <property type="match status" value="1"/>
</dbReference>
<dbReference type="InterPro" id="IPR006094">
    <property type="entry name" value="Oxid_FAD_bind_N"/>
</dbReference>
<sequence>MTDHTPYQDDGRLKRLKDSLIERLGPQAIIDQPDDLVPYVTERRGRYKPQTPFVVRPASTQEVSETLKLCTALEVPIVPQGGNTGLVGGGVPYEGRGEVILNLGRMNKIRSLDPDNYSITVEAGCILQRIQEAAADVDRLFPLSLGAEGSCQIGGNLSTNAGGIHVIRYGNMRDLVLGVEAVLPDGRIWNGLRSLRKDNTGYDLKQLFIGGEGTLGVVTAAVLKLFARPRETAVAFVAVQGPEAAVKLLGDLRRASGEAVLAFEIIPRIALDFALKHVAGTIDPLGQPAAWYILVELAAGRPDSGLGDLLEEALSEAFESELVLDATVARSEAQAQQIWFIREAIVEAQKHEGGSIKHDVSVPVAAVPRFLELATAKVREMIPGIRPVPFGHLGDGNIHFNLSQPLGADREAYLAQWEVVNEEVHMIVHALGGSISAEHGLGRLKLEENKRFKEPIELEMMRAIKAVFDPKGLMNPGKMID</sequence>
<dbReference type="SUPFAM" id="SSF55103">
    <property type="entry name" value="FAD-linked oxidases, C-terminal domain"/>
    <property type="match status" value="1"/>
</dbReference>
<evidence type="ECO:0000256" key="1">
    <source>
        <dbReference type="ARBA" id="ARBA00001974"/>
    </source>
</evidence>
<comment type="caution">
    <text evidence="6">The sequence shown here is derived from an EMBL/GenBank/DDBJ whole genome shotgun (WGS) entry which is preliminary data.</text>
</comment>
<dbReference type="InterPro" id="IPR016166">
    <property type="entry name" value="FAD-bd_PCMH"/>
</dbReference>
<dbReference type="AlphaFoldDB" id="A0A839SYB0"/>
<keyword evidence="3" id="KW-0285">Flavoprotein</keyword>
<dbReference type="Gene3D" id="3.30.43.10">
    <property type="entry name" value="Uridine Diphospho-n-acetylenolpyruvylglucosamine Reductase, domain 2"/>
    <property type="match status" value="1"/>
</dbReference>
<proteinExistence type="inferred from homology"/>
<dbReference type="FunFam" id="3.30.465.10:FF:000001">
    <property type="entry name" value="D-2-hydroxyglutarate dehydrogenase, mitochondrial"/>
    <property type="match status" value="1"/>
</dbReference>
<evidence type="ECO:0000256" key="2">
    <source>
        <dbReference type="ARBA" id="ARBA00008000"/>
    </source>
</evidence>
<dbReference type="GO" id="GO:0003824">
    <property type="term" value="F:catalytic activity"/>
    <property type="evidence" value="ECO:0007669"/>
    <property type="project" value="InterPro"/>
</dbReference>
<evidence type="ECO:0000313" key="7">
    <source>
        <dbReference type="Proteomes" id="UP000581135"/>
    </source>
</evidence>
<dbReference type="PANTHER" id="PTHR43716">
    <property type="entry name" value="D-2-HYDROXYGLUTARATE DEHYDROGENASE, MITOCHONDRIAL"/>
    <property type="match status" value="1"/>
</dbReference>
<dbReference type="InterPro" id="IPR016171">
    <property type="entry name" value="Vanillyl_alc_oxidase_C-sub2"/>
</dbReference>
<dbReference type="RefSeq" id="WP_183416763.1">
    <property type="nucleotide sequence ID" value="NZ_JACHXA010000006.1"/>
</dbReference>
<dbReference type="Pfam" id="PF02913">
    <property type="entry name" value="FAD-oxidase_C"/>
    <property type="match status" value="1"/>
</dbReference>
<keyword evidence="7" id="KW-1185">Reference proteome</keyword>
<dbReference type="InterPro" id="IPR016164">
    <property type="entry name" value="FAD-linked_Oxase-like_C"/>
</dbReference>
<comment type="similarity">
    <text evidence="2">Belongs to the FAD-binding oxidoreductase/transferase type 4 family.</text>
</comment>